<dbReference type="SUPFAM" id="SSF52540">
    <property type="entry name" value="P-loop containing nucleoside triphosphate hydrolases"/>
    <property type="match status" value="1"/>
</dbReference>
<dbReference type="Pfam" id="PF22733">
    <property type="entry name" value="NNH1"/>
    <property type="match status" value="1"/>
</dbReference>
<dbReference type="InterPro" id="IPR007111">
    <property type="entry name" value="NACHT_NTPase"/>
</dbReference>
<dbReference type="PROSITE" id="PS50837">
    <property type="entry name" value="NACHT"/>
    <property type="match status" value="1"/>
</dbReference>
<protein>
    <submittedName>
        <fullName evidence="3">NACHT domain-containing protein</fullName>
    </submittedName>
</protein>
<evidence type="ECO:0000313" key="4">
    <source>
        <dbReference type="Proteomes" id="UP001596523"/>
    </source>
</evidence>
<evidence type="ECO:0000256" key="1">
    <source>
        <dbReference type="SAM" id="MobiDB-lite"/>
    </source>
</evidence>
<dbReference type="PANTHER" id="PTHR46844:SF1">
    <property type="entry name" value="SLR5058 PROTEIN"/>
    <property type="match status" value="1"/>
</dbReference>
<gene>
    <name evidence="3" type="ORF">ACFQVC_08505</name>
</gene>
<dbReference type="InterPro" id="IPR027417">
    <property type="entry name" value="P-loop_NTPase"/>
</dbReference>
<name>A0ABW2JFJ0_9ACTN</name>
<dbReference type="EMBL" id="JBHTCF010000003">
    <property type="protein sequence ID" value="MFC7304250.1"/>
    <property type="molecule type" value="Genomic_DNA"/>
</dbReference>
<dbReference type="Pfam" id="PF05729">
    <property type="entry name" value="NACHT"/>
    <property type="match status" value="1"/>
</dbReference>
<dbReference type="Proteomes" id="UP001596523">
    <property type="component" value="Unassembled WGS sequence"/>
</dbReference>
<reference evidence="4" key="1">
    <citation type="journal article" date="2019" name="Int. J. Syst. Evol. Microbiol.">
        <title>The Global Catalogue of Microorganisms (GCM) 10K type strain sequencing project: providing services to taxonomists for standard genome sequencing and annotation.</title>
        <authorList>
            <consortium name="The Broad Institute Genomics Platform"/>
            <consortium name="The Broad Institute Genome Sequencing Center for Infectious Disease"/>
            <person name="Wu L."/>
            <person name="Ma J."/>
        </authorList>
    </citation>
    <scope>NUCLEOTIDE SEQUENCE [LARGE SCALE GENOMIC DNA]</scope>
    <source>
        <strain evidence="4">SYNS20</strain>
    </source>
</reference>
<feature type="domain" description="NACHT" evidence="2">
    <location>
        <begin position="275"/>
        <end position="609"/>
    </location>
</feature>
<evidence type="ECO:0000259" key="2">
    <source>
        <dbReference type="PROSITE" id="PS50837"/>
    </source>
</evidence>
<comment type="caution">
    <text evidence="3">The sequence shown here is derived from an EMBL/GenBank/DDBJ whole genome shotgun (WGS) entry which is preliminary data.</text>
</comment>
<dbReference type="InterPro" id="IPR054547">
    <property type="entry name" value="NNH1"/>
</dbReference>
<feature type="region of interest" description="Disordered" evidence="1">
    <location>
        <begin position="236"/>
        <end position="255"/>
    </location>
</feature>
<accession>A0ABW2JFJ0</accession>
<proteinExistence type="predicted"/>
<dbReference type="RefSeq" id="WP_381828401.1">
    <property type="nucleotide sequence ID" value="NZ_JBHTCF010000003.1"/>
</dbReference>
<dbReference type="Gene3D" id="3.40.50.300">
    <property type="entry name" value="P-loop containing nucleotide triphosphate hydrolases"/>
    <property type="match status" value="1"/>
</dbReference>
<dbReference type="PANTHER" id="PTHR46844">
    <property type="entry name" value="SLR5058 PROTEIN"/>
    <property type="match status" value="1"/>
</dbReference>
<evidence type="ECO:0000313" key="3">
    <source>
        <dbReference type="EMBL" id="MFC7304250.1"/>
    </source>
</evidence>
<keyword evidence="4" id="KW-1185">Reference proteome</keyword>
<organism evidence="3 4">
    <name type="scientific">Streptomyces monticola</name>
    <dbReference type="NCBI Taxonomy" id="2666263"/>
    <lineage>
        <taxon>Bacteria</taxon>
        <taxon>Bacillati</taxon>
        <taxon>Actinomycetota</taxon>
        <taxon>Actinomycetes</taxon>
        <taxon>Kitasatosporales</taxon>
        <taxon>Streptomycetaceae</taxon>
        <taxon>Streptomyces</taxon>
    </lineage>
</organism>
<sequence>MDPAAIGTRLASSAVAPLIKKLFVADGPGAGLVDRPVRVSRLVSFMGEKRTFTERDMRKLTTELIKRALKEAGPYDPPLPDDEQQLVAETLMHTLHVLGELEMDDVQAVRLGPAGLAWLLRKEARRPLFLSADALHFHNALLEVACLHILNFFTQRSTFVARTLVTQSQQLSDLVARVDLLIERTPAQSAEDAGFEWRYARHIEHKHGLLTIYGIDLNQSREWPLGAAYLSLETTRTERPATGTGLPDGGGGDSHAQGVWQVHSQPIERALAAHDRLLLRGVAGSGKTTLVQWLAVTAARQDTGDGRHYLLGRVPFVLPLRTLIRNTGPGAVLPTPDRFLAAVGCPLAGMQPGGWAERVLSAGRALVLVDGIDEVPAQERERTRRWLHELLGVFPGNLWLVTSRPSAVREDWLDAEGFTELALSPMSRSDVAQFISRWHTAAGADASLERALLTAIRTKQELARLATNPLMCGLICALHRERRGYLPHGRKDLYDAALWMLLERRDRERDLPSAPDGIQLTREPQIQLLQKLAYWMIRNGRSEMSEGVAVALIDDALAAMPYVAEQGTAQEICRHLLLRSGLLREPGPAALDFIHRTFQDYLGAKAAVEERDFGLLVNNAHLDQWEDVIRMAVAHARKDERADLLTALLDRGDRRGALLSAACLEDATELDPAVRARVKEHTAALLPPQDHQVMGDLIEVGPIVLGLLPGPDELTAEEARRVVQTASLIGTDAAIPVLARFRDHPDVDVRQQLVWAWHRLDTAVFAEEVIAHLDETGVYYTVTNRRELDTLRALGGRARIQVSASFTPEELTAGLITERVTHLWLEHEPEYGVEWLGTLPNLVRVTVERTLLTGPQEIRQAVPEHVEVVRTR</sequence>